<dbReference type="GO" id="GO:0009396">
    <property type="term" value="P:folic acid-containing compound biosynthetic process"/>
    <property type="evidence" value="ECO:0007669"/>
    <property type="project" value="InterPro"/>
</dbReference>
<dbReference type="GO" id="GO:0000162">
    <property type="term" value="P:L-tryptophan biosynthetic process"/>
    <property type="evidence" value="ECO:0007669"/>
    <property type="project" value="TreeGrafter"/>
</dbReference>
<evidence type="ECO:0000256" key="1">
    <source>
        <dbReference type="ARBA" id="ARBA00001946"/>
    </source>
</evidence>
<name>A0A2H0LXY2_9BACT</name>
<dbReference type="GO" id="GO:0046872">
    <property type="term" value="F:metal ion binding"/>
    <property type="evidence" value="ECO:0007669"/>
    <property type="project" value="UniProtKB-KW"/>
</dbReference>
<keyword evidence="5" id="KW-0808">Transferase</keyword>
<evidence type="ECO:0000256" key="7">
    <source>
        <dbReference type="ARBA" id="ARBA00022842"/>
    </source>
</evidence>
<comment type="caution">
    <text evidence="13">The sequence shown here is derived from an EMBL/GenBank/DDBJ whole genome shotgun (WGS) entry which is preliminary data.</text>
</comment>
<dbReference type="Gene3D" id="3.60.120.10">
    <property type="entry name" value="Anthranilate synthase"/>
    <property type="match status" value="1"/>
</dbReference>
<evidence type="ECO:0000256" key="9">
    <source>
        <dbReference type="ARBA" id="ARBA00025634"/>
    </source>
</evidence>
<evidence type="ECO:0000256" key="6">
    <source>
        <dbReference type="ARBA" id="ARBA00022723"/>
    </source>
</evidence>
<organism evidence="13 14">
    <name type="scientific">Candidatus Ghiorseimicrobium undicola</name>
    <dbReference type="NCBI Taxonomy" id="1974746"/>
    <lineage>
        <taxon>Bacteria</taxon>
        <taxon>Pseudomonadati</taxon>
        <taxon>Candidatus Omnitrophota</taxon>
        <taxon>Candidatus Ghiorseimicrobium</taxon>
    </lineage>
</organism>
<dbReference type="EC" id="2.6.1.85" evidence="3"/>
<dbReference type="EMBL" id="PCWA01000097">
    <property type="protein sequence ID" value="PIQ88544.1"/>
    <property type="molecule type" value="Genomic_DNA"/>
</dbReference>
<evidence type="ECO:0000256" key="3">
    <source>
        <dbReference type="ARBA" id="ARBA00013139"/>
    </source>
</evidence>
<comment type="cofactor">
    <cofactor evidence="1">
        <name>Mg(2+)</name>
        <dbReference type="ChEBI" id="CHEBI:18420"/>
    </cofactor>
</comment>
<evidence type="ECO:0000313" key="14">
    <source>
        <dbReference type="Proteomes" id="UP000229641"/>
    </source>
</evidence>
<evidence type="ECO:0000259" key="12">
    <source>
        <dbReference type="Pfam" id="PF04715"/>
    </source>
</evidence>
<dbReference type="InterPro" id="IPR019999">
    <property type="entry name" value="Anth_synth_I-like"/>
</dbReference>
<comment type="catalytic activity">
    <reaction evidence="10">
        <text>chorismate + L-glutamine = anthranilate + pyruvate + L-glutamate + H(+)</text>
        <dbReference type="Rhea" id="RHEA:21732"/>
        <dbReference type="ChEBI" id="CHEBI:15361"/>
        <dbReference type="ChEBI" id="CHEBI:15378"/>
        <dbReference type="ChEBI" id="CHEBI:16567"/>
        <dbReference type="ChEBI" id="CHEBI:29748"/>
        <dbReference type="ChEBI" id="CHEBI:29985"/>
        <dbReference type="ChEBI" id="CHEBI:58359"/>
        <dbReference type="EC" id="4.1.3.27"/>
    </reaction>
</comment>
<protein>
    <recommendedName>
        <fullName evidence="4">Anthranilate synthase component 1</fullName>
        <ecNumber evidence="3">2.6.1.85</ecNumber>
    </recommendedName>
</protein>
<dbReference type="NCBIfam" id="TIGR00553">
    <property type="entry name" value="pabB"/>
    <property type="match status" value="1"/>
</dbReference>
<evidence type="ECO:0000256" key="8">
    <source>
        <dbReference type="ARBA" id="ARBA00023239"/>
    </source>
</evidence>
<dbReference type="InterPro" id="IPR015890">
    <property type="entry name" value="Chorismate_C"/>
</dbReference>
<gene>
    <name evidence="13" type="primary">pabB</name>
    <name evidence="13" type="ORF">COV72_07920</name>
</gene>
<comment type="function">
    <text evidence="9">Part of a heterotetrameric complex that catalyzes the two-step biosynthesis of anthranilate, an intermediate in the biosynthesis of L-tryptophan. In the first step, the glutamine-binding beta subunit (TrpG) of anthranilate synthase (AS) provides the glutamine amidotransferase activity which generates ammonia as a substrate that, along with chorismate, is used in the second step, catalyzed by the large alpha subunit of AS (TrpE) to produce anthranilate. In the absence of TrpG, TrpE can synthesize anthranilate directly from chorismate and high concentrations of ammonia.</text>
</comment>
<dbReference type="PANTHER" id="PTHR11236:SF48">
    <property type="entry name" value="ISOCHORISMATE SYNTHASE MENF"/>
    <property type="match status" value="1"/>
</dbReference>
<dbReference type="InterPro" id="IPR006805">
    <property type="entry name" value="Anth_synth_I_N"/>
</dbReference>
<dbReference type="GO" id="GO:0046820">
    <property type="term" value="F:4-amino-4-deoxychorismate synthase activity"/>
    <property type="evidence" value="ECO:0007669"/>
    <property type="project" value="UniProtKB-EC"/>
</dbReference>
<keyword evidence="7" id="KW-0460">Magnesium</keyword>
<feature type="domain" description="Chorismate-utilising enzyme C-terminal" evidence="11">
    <location>
        <begin position="189"/>
        <end position="441"/>
    </location>
</feature>
<dbReference type="AlphaFoldDB" id="A0A2H0LXY2"/>
<proteinExistence type="predicted"/>
<dbReference type="PANTHER" id="PTHR11236">
    <property type="entry name" value="AMINOBENZOATE/ANTHRANILATE SYNTHASE"/>
    <property type="match status" value="1"/>
</dbReference>
<dbReference type="SUPFAM" id="SSF56322">
    <property type="entry name" value="ADC synthase"/>
    <property type="match status" value="1"/>
</dbReference>
<sequence length="456" mass="51801">MDYLYKTYKWKEDAFAVFDIVKDRDNIFFLDSNFNFDNLGRYSFIGFEPSFTVKTKGREKPFREIKSILNKFRLPKELNKLSPFLCGFCGYLSYDLGLCMENIKMTKRMDLDIPTSFFGFYDTVITIDHLKRNLTIFASGFPERSSRLKTLKAKESFDKASKALSSLSGGNFNYGAVKLDALSSNFNCRDYIKAVKKAKEYIAEGEIYQINLSQRFKGACNYPAPSLYYRLRRSFPAPFSAYFNCSDFDILSCSPERFLKVNNTKVITRPMKGTRPRGRVSDEDNSLKAELLNSEKDKAELLMIVDLERNDLGRVCEYKSVKVTKPRVLEAYTTVFQTTAQVEGRLHKNKDCVDLITACFPGGSITGCPKIRAMQIIEELEPARRNIYTGSLGYLGLGGNMDFNILIRSALLKDKQIYFQAGGGIVADSLPQAEYDETLVKAKAIFRALGACPVRD</sequence>
<keyword evidence="6" id="KW-0479">Metal-binding</keyword>
<comment type="subunit">
    <text evidence="2">Heterotetramer consisting of two non-identical subunits: a beta subunit (TrpG) and a large alpha subunit (TrpE).</text>
</comment>
<dbReference type="InterPro" id="IPR005801">
    <property type="entry name" value="ADC_synthase"/>
</dbReference>
<evidence type="ECO:0000256" key="4">
    <source>
        <dbReference type="ARBA" id="ARBA00020653"/>
    </source>
</evidence>
<dbReference type="Pfam" id="PF00425">
    <property type="entry name" value="Chorismate_bind"/>
    <property type="match status" value="1"/>
</dbReference>
<keyword evidence="8" id="KW-0456">Lyase</keyword>
<evidence type="ECO:0000313" key="13">
    <source>
        <dbReference type="EMBL" id="PIQ88544.1"/>
    </source>
</evidence>
<dbReference type="PRINTS" id="PR00095">
    <property type="entry name" value="ANTSNTHASEI"/>
</dbReference>
<evidence type="ECO:0000256" key="2">
    <source>
        <dbReference type="ARBA" id="ARBA00011575"/>
    </source>
</evidence>
<evidence type="ECO:0000256" key="10">
    <source>
        <dbReference type="ARBA" id="ARBA00047683"/>
    </source>
</evidence>
<accession>A0A2H0LXY2</accession>
<evidence type="ECO:0000256" key="5">
    <source>
        <dbReference type="ARBA" id="ARBA00022679"/>
    </source>
</evidence>
<dbReference type="GO" id="GO:0004049">
    <property type="term" value="F:anthranilate synthase activity"/>
    <property type="evidence" value="ECO:0007669"/>
    <property type="project" value="UniProtKB-EC"/>
</dbReference>
<dbReference type="InterPro" id="IPR005802">
    <property type="entry name" value="ADC_synth_comp_1"/>
</dbReference>
<dbReference type="Pfam" id="PF04715">
    <property type="entry name" value="Anth_synt_I_N"/>
    <property type="match status" value="1"/>
</dbReference>
<dbReference type="Proteomes" id="UP000229641">
    <property type="component" value="Unassembled WGS sequence"/>
</dbReference>
<feature type="domain" description="Anthranilate synthase component I N-terminal" evidence="12">
    <location>
        <begin position="15"/>
        <end position="136"/>
    </location>
</feature>
<evidence type="ECO:0000259" key="11">
    <source>
        <dbReference type="Pfam" id="PF00425"/>
    </source>
</evidence>
<reference evidence="13 14" key="1">
    <citation type="submission" date="2017-09" db="EMBL/GenBank/DDBJ databases">
        <title>Depth-based differentiation of microbial function through sediment-hosted aquifers and enrichment of novel symbionts in the deep terrestrial subsurface.</title>
        <authorList>
            <person name="Probst A.J."/>
            <person name="Ladd B."/>
            <person name="Jarett J.K."/>
            <person name="Geller-Mcgrath D.E."/>
            <person name="Sieber C.M."/>
            <person name="Emerson J.B."/>
            <person name="Anantharaman K."/>
            <person name="Thomas B.C."/>
            <person name="Malmstrom R."/>
            <person name="Stieglmeier M."/>
            <person name="Klingl A."/>
            <person name="Woyke T."/>
            <person name="Ryan C.M."/>
            <person name="Banfield J.F."/>
        </authorList>
    </citation>
    <scope>NUCLEOTIDE SEQUENCE [LARGE SCALE GENOMIC DNA]</scope>
    <source>
        <strain evidence="13">CG11_big_fil_rev_8_21_14_0_20_42_13</strain>
    </source>
</reference>